<sequence>MRKASFPFSMMKEVLMRCFYEKGLAFTCVSGCNYCCSCEPGYVFLSQEDLQRLCAFTSMDEERFIRTYCRLVNMGSFSMVSLLEKENYDCIFLTKQGCSVYEARPRQCRTYPFWRSVMENEESWEAEKASCPGIGKGKVYSKTEIDEILRQQTGQEPIIRL</sequence>
<accession>A0A644X6D1</accession>
<dbReference type="AlphaFoldDB" id="A0A644X6D1"/>
<evidence type="ECO:0000313" key="1">
    <source>
        <dbReference type="EMBL" id="MPM11639.1"/>
    </source>
</evidence>
<proteinExistence type="predicted"/>
<comment type="caution">
    <text evidence="1">The sequence shown here is derived from an EMBL/GenBank/DDBJ whole genome shotgun (WGS) entry which is preliminary data.</text>
</comment>
<dbReference type="Pfam" id="PF03692">
    <property type="entry name" value="CxxCxxCC"/>
    <property type="match status" value="1"/>
</dbReference>
<name>A0A644X6D1_9ZZZZ</name>
<gene>
    <name evidence="1" type="ORF">SDC9_57987</name>
</gene>
<dbReference type="EMBL" id="VSSQ01001857">
    <property type="protein sequence ID" value="MPM11639.1"/>
    <property type="molecule type" value="Genomic_DNA"/>
</dbReference>
<reference evidence="1" key="1">
    <citation type="submission" date="2019-08" db="EMBL/GenBank/DDBJ databases">
        <authorList>
            <person name="Kucharzyk K."/>
            <person name="Murdoch R.W."/>
            <person name="Higgins S."/>
            <person name="Loffler F."/>
        </authorList>
    </citation>
    <scope>NUCLEOTIDE SEQUENCE</scope>
</reference>
<dbReference type="PANTHER" id="PTHR35866">
    <property type="entry name" value="PUTATIVE-RELATED"/>
    <property type="match status" value="1"/>
</dbReference>
<protein>
    <recommendedName>
        <fullName evidence="2">YkgJ family cysteine cluster protein</fullName>
    </recommendedName>
</protein>
<organism evidence="1">
    <name type="scientific">bioreactor metagenome</name>
    <dbReference type="NCBI Taxonomy" id="1076179"/>
    <lineage>
        <taxon>unclassified sequences</taxon>
        <taxon>metagenomes</taxon>
        <taxon>ecological metagenomes</taxon>
    </lineage>
</organism>
<evidence type="ECO:0008006" key="2">
    <source>
        <dbReference type="Google" id="ProtNLM"/>
    </source>
</evidence>
<dbReference type="InterPro" id="IPR005358">
    <property type="entry name" value="Puta_zinc/iron-chelating_dom"/>
</dbReference>
<dbReference type="PANTHER" id="PTHR35866:SF1">
    <property type="entry name" value="YKGJ FAMILY CYSTEINE CLUSTER PROTEIN"/>
    <property type="match status" value="1"/>
</dbReference>